<dbReference type="EMBL" id="PHQY01000322">
    <property type="protein sequence ID" value="PJO44869.1"/>
    <property type="molecule type" value="Genomic_DNA"/>
</dbReference>
<organism evidence="1 2">
    <name type="scientific">Lysinibacillus xylanilyticus</name>
    <dbReference type="NCBI Taxonomy" id="582475"/>
    <lineage>
        <taxon>Bacteria</taxon>
        <taxon>Bacillati</taxon>
        <taxon>Bacillota</taxon>
        <taxon>Bacilli</taxon>
        <taxon>Bacillales</taxon>
        <taxon>Bacillaceae</taxon>
        <taxon>Lysinibacillus</taxon>
    </lineage>
</organism>
<comment type="caution">
    <text evidence="1">The sequence shown here is derived from an EMBL/GenBank/DDBJ whole genome shotgun (WGS) entry which is preliminary data.</text>
</comment>
<dbReference type="Proteomes" id="UP000232101">
    <property type="component" value="Unassembled WGS sequence"/>
</dbReference>
<gene>
    <name evidence="1" type="ORF">CWD94_04060</name>
</gene>
<proteinExistence type="predicted"/>
<evidence type="ECO:0000313" key="1">
    <source>
        <dbReference type="EMBL" id="PJO44869.1"/>
    </source>
</evidence>
<accession>A0A2M9Q9X4</accession>
<evidence type="ECO:0000313" key="2">
    <source>
        <dbReference type="Proteomes" id="UP000232101"/>
    </source>
</evidence>
<name>A0A2M9Q9X4_9BACI</name>
<sequence>MKTAKIAKLLKITKIILEIAKELQYDKNIKTIIGRGAKMTRGFMLYQTWVHWLKEIPSLSDPVNSLIARAIIATDGKLEEVEFITDVEKSKIFTVYQMIEEKGLLQKVVSGEKENKDHDEMEMDSMEKYKKRPERTFTRGEMVNYLKRKLIEKNPNIKFIGLKHNVLSCENNGHHFKVYISTSRDYEPMRKDTDYIPYRVSAWNKGNEETFSSYDYYAMLVKVDKNTKYVTDSDEGIEGLFLSKKELSCWLDNKTKEASGMINCYVRYIQGEEKGRDAIVVIDEREEIEINLTYDYQRGYLISKNR</sequence>
<protein>
    <submittedName>
        <fullName evidence="1">Uncharacterized protein</fullName>
    </submittedName>
</protein>
<reference evidence="1 2" key="1">
    <citation type="submission" date="2017-11" db="EMBL/GenBank/DDBJ databases">
        <title>Bacterial isolate from king chilli rhizosphere.</title>
        <authorList>
            <person name="Takhelmayum P."/>
            <person name="Sarangthem I."/>
        </authorList>
    </citation>
    <scope>NUCLEOTIDE SEQUENCE [LARGE SCALE GENOMIC DNA]</scope>
    <source>
        <strain evidence="2">t26</strain>
    </source>
</reference>
<dbReference type="AlphaFoldDB" id="A0A2M9Q9X4"/>